<evidence type="ECO:0000256" key="5">
    <source>
        <dbReference type="ARBA" id="ARBA00022801"/>
    </source>
</evidence>
<evidence type="ECO:0000256" key="6">
    <source>
        <dbReference type="ARBA" id="ARBA00023026"/>
    </source>
</evidence>
<dbReference type="PANTHER" id="PTHR46471:SF4">
    <property type="entry name" value="CHITIN DEACETYLASE"/>
    <property type="match status" value="1"/>
</dbReference>
<dbReference type="CDD" id="cd00035">
    <property type="entry name" value="ChtBD1"/>
    <property type="match status" value="1"/>
</dbReference>
<dbReference type="HOGENOM" id="CLU_021264_11_0_1"/>
<dbReference type="Gene3D" id="3.30.60.10">
    <property type="entry name" value="Endochitinase-like"/>
    <property type="match status" value="1"/>
</dbReference>
<keyword evidence="3" id="KW-0479">Metal-binding</keyword>
<dbReference type="InterPro" id="IPR036861">
    <property type="entry name" value="Endochitinase-like_sf"/>
</dbReference>
<reference evidence="13 14" key="1">
    <citation type="journal article" date="2011" name="PLoS Genet.">
        <title>Comparative genomic analysis of human fungal pathogens causing paracoccidioidomycosis.</title>
        <authorList>
            <person name="Desjardins C.A."/>
            <person name="Champion M.D."/>
            <person name="Holder J.W."/>
            <person name="Muszewska A."/>
            <person name="Goldberg J."/>
            <person name="Bailao A.M."/>
            <person name="Brigido M.M."/>
            <person name="Ferreira M.E."/>
            <person name="Garcia A.M."/>
            <person name="Grynberg M."/>
            <person name="Gujja S."/>
            <person name="Heiman D.I."/>
            <person name="Henn M.R."/>
            <person name="Kodira C.D."/>
            <person name="Leon-Narvaez H."/>
            <person name="Longo L.V."/>
            <person name="Ma L.J."/>
            <person name="Malavazi I."/>
            <person name="Matsuo A.L."/>
            <person name="Morais F.V."/>
            <person name="Pereira M."/>
            <person name="Rodriguez-Brito S."/>
            <person name="Sakthikumar S."/>
            <person name="Salem-Izacc S.M."/>
            <person name="Sykes S.M."/>
            <person name="Teixeira M.M."/>
            <person name="Vallejo M.C."/>
            <person name="Walter M.E."/>
            <person name="Yandava C."/>
            <person name="Young S."/>
            <person name="Zeng Q."/>
            <person name="Zucker J."/>
            <person name="Felipe M.S."/>
            <person name="Goldman G.H."/>
            <person name="Haas B.J."/>
            <person name="McEwen J.G."/>
            <person name="Nino-Vega G."/>
            <person name="Puccia R."/>
            <person name="San-Blas G."/>
            <person name="Soares C.M."/>
            <person name="Birren B.W."/>
            <person name="Cuomo C.A."/>
        </authorList>
    </citation>
    <scope>NUCLEOTIDE SEQUENCE [LARGE SCALE GENOMIC DNA]</scope>
    <source>
        <strain evidence="14">ATCC MYA-826 / Pb01</strain>
    </source>
</reference>
<evidence type="ECO:0000256" key="8">
    <source>
        <dbReference type="ARBA" id="ARBA00023285"/>
    </source>
</evidence>
<evidence type="ECO:0000256" key="10">
    <source>
        <dbReference type="SAM" id="SignalP"/>
    </source>
</evidence>
<dbReference type="GO" id="GO:0008061">
    <property type="term" value="F:chitin binding"/>
    <property type="evidence" value="ECO:0007669"/>
    <property type="project" value="UniProtKB-UniRule"/>
</dbReference>
<evidence type="ECO:0000259" key="12">
    <source>
        <dbReference type="PROSITE" id="PS51677"/>
    </source>
</evidence>
<keyword evidence="5" id="KW-0378">Hydrolase</keyword>
<dbReference type="InterPro" id="IPR001002">
    <property type="entry name" value="Chitin-bd_1"/>
</dbReference>
<dbReference type="VEuPathDB" id="FungiDB:PAAG_05178"/>
<dbReference type="AlphaFoldDB" id="C1H335"/>
<dbReference type="KEGG" id="pbl:PAAG_05178"/>
<dbReference type="OMA" id="WPAVMRR"/>
<evidence type="ECO:0000256" key="2">
    <source>
        <dbReference type="ARBA" id="ARBA00022669"/>
    </source>
</evidence>
<dbReference type="PROSITE" id="PS50941">
    <property type="entry name" value="CHIT_BIND_I_2"/>
    <property type="match status" value="1"/>
</dbReference>
<dbReference type="PANTHER" id="PTHR46471">
    <property type="entry name" value="CHITIN DEACETYLASE"/>
    <property type="match status" value="1"/>
</dbReference>
<dbReference type="Proteomes" id="UP000002059">
    <property type="component" value="Partially assembled WGS sequence"/>
</dbReference>
<dbReference type="Pfam" id="PF01522">
    <property type="entry name" value="Polysacc_deac_1"/>
    <property type="match status" value="1"/>
</dbReference>
<comment type="cofactor">
    <cofactor evidence="1">
        <name>Co(2+)</name>
        <dbReference type="ChEBI" id="CHEBI:48828"/>
    </cofactor>
</comment>
<feature type="domain" description="Chitin-binding type-1" evidence="11">
    <location>
        <begin position="77"/>
        <end position="121"/>
    </location>
</feature>
<evidence type="ECO:0000256" key="7">
    <source>
        <dbReference type="ARBA" id="ARBA00023277"/>
    </source>
</evidence>
<feature type="signal peptide" evidence="10">
    <location>
        <begin position="1"/>
        <end position="24"/>
    </location>
</feature>
<dbReference type="GO" id="GO:0005975">
    <property type="term" value="P:carbohydrate metabolic process"/>
    <property type="evidence" value="ECO:0007669"/>
    <property type="project" value="InterPro"/>
</dbReference>
<dbReference type="OrthoDB" id="407355at2759"/>
<dbReference type="STRING" id="502779.C1H335"/>
<keyword evidence="2 9" id="KW-0147">Chitin-binding</keyword>
<name>C1H335_PARBA</name>
<sequence length="396" mass="43952">MLSRPWMWALYLSHAILASAAVHGQEDTPDSEKSKGVIPNFPLDLPPNPMPAPGFGGRNQPPASALRKRAAAAVAATERCGPDFQSCDDSYCCSPSGYCGTAKFYCQAPDCQINYSNGCDALKTPGGDTTAGVARDLIGEVPYAYNPIYRCIVPNTVALTYDDGPNIYTSDLLDILDSYGAKATFFVTGINSNKGPIDDPNLPWKNLIQRMFDGNHQIASHTWGHQDLESLSAEQRRDQMIMNEMALRNIFGGFPTYMRPPYSKCSDESGCVQSMNDLGYHITYFDVDTDDYNNAPPGLIQRSKDIFNNALNAAEPSRRPLLVIAHDVHQQTVYSLTPYMLERLYAAGYRAVTLGECLGDSPENWYRWAHPFSIPGRWWSNTSRRTKPSNETAFIR</sequence>
<dbReference type="Gene3D" id="3.20.20.370">
    <property type="entry name" value="Glycoside hydrolase/deacetylase"/>
    <property type="match status" value="1"/>
</dbReference>
<proteinExistence type="predicted"/>
<gene>
    <name evidence="13" type="ORF">PAAG_05178</name>
</gene>
<dbReference type="SUPFAM" id="SSF57016">
    <property type="entry name" value="Plant lectins/antimicrobial peptides"/>
    <property type="match status" value="1"/>
</dbReference>
<dbReference type="eggNOG" id="ENOG502QRIP">
    <property type="taxonomic scope" value="Eukaryota"/>
</dbReference>
<protein>
    <submittedName>
        <fullName evidence="13">Chitin deacetylase</fullName>
    </submittedName>
</protein>
<comment type="caution">
    <text evidence="9">Lacks conserved residue(s) required for the propagation of feature annotation.</text>
</comment>
<dbReference type="EMBL" id="KN294004">
    <property type="protein sequence ID" value="EEH34128.1"/>
    <property type="molecule type" value="Genomic_DNA"/>
</dbReference>
<keyword evidence="8" id="KW-0170">Cobalt</keyword>
<keyword evidence="14" id="KW-1185">Reference proteome</keyword>
<evidence type="ECO:0000256" key="4">
    <source>
        <dbReference type="ARBA" id="ARBA00022729"/>
    </source>
</evidence>
<evidence type="ECO:0000256" key="9">
    <source>
        <dbReference type="PROSITE-ProRule" id="PRU00261"/>
    </source>
</evidence>
<feature type="disulfide bond" evidence="9">
    <location>
        <begin position="87"/>
        <end position="99"/>
    </location>
</feature>
<accession>C1H335</accession>
<keyword evidence="4 10" id="KW-0732">Signal</keyword>
<dbReference type="PROSITE" id="PS51677">
    <property type="entry name" value="NODB"/>
    <property type="match status" value="1"/>
</dbReference>
<keyword evidence="6" id="KW-0843">Virulence</keyword>
<evidence type="ECO:0000256" key="1">
    <source>
        <dbReference type="ARBA" id="ARBA00001941"/>
    </source>
</evidence>
<keyword evidence="9" id="KW-1015">Disulfide bond</keyword>
<dbReference type="InterPro" id="IPR018371">
    <property type="entry name" value="Chitin-binding_1_CS"/>
</dbReference>
<evidence type="ECO:0000259" key="11">
    <source>
        <dbReference type="PROSITE" id="PS50941"/>
    </source>
</evidence>
<dbReference type="CDD" id="cd10951">
    <property type="entry name" value="CE4_ClCDA_like"/>
    <property type="match status" value="1"/>
</dbReference>
<dbReference type="GO" id="GO:0046872">
    <property type="term" value="F:metal ion binding"/>
    <property type="evidence" value="ECO:0007669"/>
    <property type="project" value="UniProtKB-KW"/>
</dbReference>
<evidence type="ECO:0000313" key="13">
    <source>
        <dbReference type="EMBL" id="EEH34128.1"/>
    </source>
</evidence>
<dbReference type="PROSITE" id="PS00026">
    <property type="entry name" value="CHIT_BIND_I_1"/>
    <property type="match status" value="1"/>
</dbReference>
<feature type="domain" description="NodB homology" evidence="12">
    <location>
        <begin position="155"/>
        <end position="352"/>
    </location>
</feature>
<dbReference type="InterPro" id="IPR011330">
    <property type="entry name" value="Glyco_hydro/deAcase_b/a-brl"/>
</dbReference>
<evidence type="ECO:0000256" key="3">
    <source>
        <dbReference type="ARBA" id="ARBA00022723"/>
    </source>
</evidence>
<evidence type="ECO:0000313" key="14">
    <source>
        <dbReference type="Proteomes" id="UP000002059"/>
    </source>
</evidence>
<dbReference type="GeneID" id="9096371"/>
<dbReference type="GO" id="GO:0016810">
    <property type="term" value="F:hydrolase activity, acting on carbon-nitrogen (but not peptide) bonds"/>
    <property type="evidence" value="ECO:0007669"/>
    <property type="project" value="InterPro"/>
</dbReference>
<feature type="chain" id="PRO_5002908788" evidence="10">
    <location>
        <begin position="25"/>
        <end position="396"/>
    </location>
</feature>
<feature type="disulfide bond" evidence="9">
    <location>
        <begin position="92"/>
        <end position="106"/>
    </location>
</feature>
<organism evidence="13 14">
    <name type="scientific">Paracoccidioides lutzii (strain ATCC MYA-826 / Pb01)</name>
    <name type="common">Paracoccidioides brasiliensis</name>
    <dbReference type="NCBI Taxonomy" id="502779"/>
    <lineage>
        <taxon>Eukaryota</taxon>
        <taxon>Fungi</taxon>
        <taxon>Dikarya</taxon>
        <taxon>Ascomycota</taxon>
        <taxon>Pezizomycotina</taxon>
        <taxon>Eurotiomycetes</taxon>
        <taxon>Eurotiomycetidae</taxon>
        <taxon>Onygenales</taxon>
        <taxon>Ajellomycetaceae</taxon>
        <taxon>Paracoccidioides</taxon>
    </lineage>
</organism>
<dbReference type="InterPro" id="IPR002509">
    <property type="entry name" value="NODB_dom"/>
</dbReference>
<dbReference type="RefSeq" id="XP_002793041.1">
    <property type="nucleotide sequence ID" value="XM_002792995.2"/>
</dbReference>
<dbReference type="SUPFAM" id="SSF88713">
    <property type="entry name" value="Glycoside hydrolase/deacetylase"/>
    <property type="match status" value="1"/>
</dbReference>
<keyword evidence="7" id="KW-0119">Carbohydrate metabolism</keyword>